<name>A0A7X0ZE96_9LIST</name>
<dbReference type="EMBL" id="JAARZC010000004">
    <property type="protein sequence ID" value="MBC2250867.1"/>
    <property type="molecule type" value="Genomic_DNA"/>
</dbReference>
<dbReference type="AlphaFoldDB" id="A0A7X0ZE96"/>
<reference evidence="1 2" key="1">
    <citation type="submission" date="2020-03" db="EMBL/GenBank/DDBJ databases">
        <title>Soil Listeria distribution.</title>
        <authorList>
            <person name="Liao J."/>
            <person name="Wiedmann M."/>
        </authorList>
    </citation>
    <scope>NUCLEOTIDE SEQUENCE [LARGE SCALE GENOMIC DNA]</scope>
    <source>
        <strain evidence="1 2">FSL L7-0123</strain>
    </source>
</reference>
<dbReference type="RefSeq" id="WP_185605154.1">
    <property type="nucleotide sequence ID" value="NZ_JAARZC010000004.1"/>
</dbReference>
<evidence type="ECO:0000313" key="1">
    <source>
        <dbReference type="EMBL" id="MBC2250867.1"/>
    </source>
</evidence>
<organism evidence="1 2">
    <name type="scientific">Listeria cossartiae subsp. cayugensis</name>
    <dbReference type="NCBI Taxonomy" id="2713505"/>
    <lineage>
        <taxon>Bacteria</taxon>
        <taxon>Bacillati</taxon>
        <taxon>Bacillota</taxon>
        <taxon>Bacilli</taxon>
        <taxon>Bacillales</taxon>
        <taxon>Listeriaceae</taxon>
        <taxon>Listeria</taxon>
        <taxon>Listeria cossartiae</taxon>
    </lineage>
</organism>
<accession>A0A7X0ZE96</accession>
<comment type="caution">
    <text evidence="1">The sequence shown here is derived from an EMBL/GenBank/DDBJ whole genome shotgun (WGS) entry which is preliminary data.</text>
</comment>
<sequence length="72" mass="8422">MSISYQATIKNPFKSLEDVNRVIKDIETKLENLNVEDSSDSIAIDYYELELFALNMFKGDLIFLEETREEIK</sequence>
<evidence type="ECO:0000313" key="2">
    <source>
        <dbReference type="Proteomes" id="UP000559864"/>
    </source>
</evidence>
<proteinExistence type="predicted"/>
<protein>
    <submittedName>
        <fullName evidence="1">Uncharacterized protein</fullName>
    </submittedName>
</protein>
<dbReference type="Proteomes" id="UP000559864">
    <property type="component" value="Unassembled WGS sequence"/>
</dbReference>
<gene>
    <name evidence="1" type="ORF">HCB49_12785</name>
</gene>